<keyword evidence="1" id="KW-1133">Transmembrane helix</keyword>
<evidence type="ECO:0000256" key="1">
    <source>
        <dbReference type="RuleBase" id="RU363076"/>
    </source>
</evidence>
<comment type="subcellular location">
    <subcellularLocation>
        <location evidence="1">Cell membrane</location>
        <topology evidence="1">Multi-pass membrane protein</topology>
    </subcellularLocation>
</comment>
<keyword evidence="1" id="KW-0812">Transmembrane</keyword>
<sequence>MKKHRFVRIVPLLVLAFGIEAGLLSLSNWQRNRYHQSLTEQAEFAARPSQSLSGTWQPEATFALTNQPNPRNPEAEIGWRILTPLSTPSGTIIIDRGYATPRYHADMSPDFSQLMPTDIGADLAGVWQPFPQRKGWLRGPDTTTHPRLLAFLNPQLIVSDTQPVYFLSRTASSEEITAVPPPLPAPTKHLSYALQWLGMALAFPLLCVFAYLKSRRAGRRSRPS</sequence>
<evidence type="ECO:0000313" key="2">
    <source>
        <dbReference type="EMBL" id="TKW62064.1"/>
    </source>
</evidence>
<accession>A0A6N4RFZ2</accession>
<keyword evidence="1" id="KW-1003">Cell membrane</keyword>
<evidence type="ECO:0000313" key="3">
    <source>
        <dbReference type="Proteomes" id="UP000320948"/>
    </source>
</evidence>
<gene>
    <name evidence="2" type="ORF">DI628_05450</name>
</gene>
<dbReference type="EMBL" id="VAFM01000001">
    <property type="protein sequence ID" value="TKW62064.1"/>
    <property type="molecule type" value="Genomic_DNA"/>
</dbReference>
<comment type="caution">
    <text evidence="1">Lacks conserved residue(s) required for the propagation of feature annotation.</text>
</comment>
<dbReference type="InterPro" id="IPR002994">
    <property type="entry name" value="Surf1/Shy1"/>
</dbReference>
<comment type="similarity">
    <text evidence="1">Belongs to the SURF1 family.</text>
</comment>
<reference evidence="2 3" key="1">
    <citation type="journal article" date="2017" name="Nat. Commun.">
        <title>In situ click chemistry generation of cyclooxygenase-2 inhibitors.</title>
        <authorList>
            <person name="Bhardwaj A."/>
            <person name="Kaur J."/>
            <person name="Wuest M."/>
            <person name="Wuest F."/>
        </authorList>
    </citation>
    <scope>NUCLEOTIDE SEQUENCE [LARGE SCALE GENOMIC DNA]</scope>
    <source>
        <strain evidence="2">S2_018_000_R2_106</strain>
    </source>
</reference>
<dbReference type="Proteomes" id="UP000320948">
    <property type="component" value="Unassembled WGS sequence"/>
</dbReference>
<name>A0A6N4RFZ2_BLAVI</name>
<dbReference type="Pfam" id="PF02104">
    <property type="entry name" value="SURF1"/>
    <property type="match status" value="1"/>
</dbReference>
<organism evidence="2 3">
    <name type="scientific">Blastochloris viridis</name>
    <name type="common">Rhodopseudomonas viridis</name>
    <dbReference type="NCBI Taxonomy" id="1079"/>
    <lineage>
        <taxon>Bacteria</taxon>
        <taxon>Pseudomonadati</taxon>
        <taxon>Pseudomonadota</taxon>
        <taxon>Alphaproteobacteria</taxon>
        <taxon>Hyphomicrobiales</taxon>
        <taxon>Blastochloridaceae</taxon>
        <taxon>Blastochloris</taxon>
    </lineage>
</organism>
<protein>
    <recommendedName>
        <fullName evidence="1">SURF1-like protein</fullName>
    </recommendedName>
</protein>
<proteinExistence type="inferred from homology"/>
<keyword evidence="1" id="KW-0472">Membrane</keyword>
<feature type="transmembrane region" description="Helical" evidence="1">
    <location>
        <begin position="192"/>
        <end position="212"/>
    </location>
</feature>
<comment type="caution">
    <text evidence="2">The sequence shown here is derived from an EMBL/GenBank/DDBJ whole genome shotgun (WGS) entry which is preliminary data.</text>
</comment>
<dbReference type="AlphaFoldDB" id="A0A6N4RFZ2"/>
<dbReference type="GO" id="GO:0005886">
    <property type="term" value="C:plasma membrane"/>
    <property type="evidence" value="ECO:0007669"/>
    <property type="project" value="UniProtKB-SubCell"/>
</dbReference>